<dbReference type="Pfam" id="PF00160">
    <property type="entry name" value="Pro_isomerase"/>
    <property type="match status" value="1"/>
</dbReference>
<evidence type="ECO:0000313" key="10">
    <source>
        <dbReference type="Proteomes" id="UP000307217"/>
    </source>
</evidence>
<keyword evidence="3 4" id="KW-0413">Isomerase</keyword>
<dbReference type="PRINTS" id="PR00153">
    <property type="entry name" value="CSAPPISMRASE"/>
</dbReference>
<reference evidence="7" key="3">
    <citation type="submission" date="2019-09" db="EMBL/GenBank/DDBJ databases">
        <title>Co-occurence of chitin degradation, pigmentation and bioactivity in marine Pseudoalteromonas.</title>
        <authorList>
            <person name="Sonnenschein E.C."/>
            <person name="Bech P.K."/>
        </authorList>
    </citation>
    <scope>NUCLEOTIDE SEQUENCE</scope>
    <source>
        <strain evidence="7">S3790</strain>
        <strain evidence="8">S3895</strain>
    </source>
</reference>
<comment type="catalytic activity">
    <reaction evidence="4">
        <text>[protein]-peptidylproline (omega=180) = [protein]-peptidylproline (omega=0)</text>
        <dbReference type="Rhea" id="RHEA:16237"/>
        <dbReference type="Rhea" id="RHEA-COMP:10747"/>
        <dbReference type="Rhea" id="RHEA-COMP:10748"/>
        <dbReference type="ChEBI" id="CHEBI:83833"/>
        <dbReference type="ChEBI" id="CHEBI:83834"/>
        <dbReference type="EC" id="5.2.1.8"/>
    </reaction>
</comment>
<proteinExistence type="inferred from homology"/>
<dbReference type="Proteomes" id="UP000307164">
    <property type="component" value="Unassembled WGS sequence"/>
</dbReference>
<reference evidence="9 10" key="2">
    <citation type="submission" date="2019-06" db="EMBL/GenBank/DDBJ databases">
        <title>Co-occurence of chitin degradation, pigmentation and bioactivity in marine Pseudoalteromonas.</title>
        <authorList>
            <person name="Sonnenschein E.C."/>
            <person name="Bech P.K."/>
        </authorList>
    </citation>
    <scope>NUCLEOTIDE SEQUENCE [LARGE SCALE GENOMIC DNA]</scope>
    <source>
        <strain evidence="10">S3790</strain>
        <strain evidence="9">S3895</strain>
    </source>
</reference>
<dbReference type="InterPro" id="IPR029000">
    <property type="entry name" value="Cyclophilin-like_dom_sf"/>
</dbReference>
<evidence type="ECO:0000313" key="7">
    <source>
        <dbReference type="EMBL" id="TMO68353.1"/>
    </source>
</evidence>
<accession>A0A5S3V970</accession>
<keyword evidence="4" id="KW-0732">Signal</keyword>
<dbReference type="InterPro" id="IPR044665">
    <property type="entry name" value="E_coli_cyclophilin_A-like"/>
</dbReference>
<dbReference type="PROSITE" id="PS00170">
    <property type="entry name" value="CSA_PPIASE_1"/>
    <property type="match status" value="1"/>
</dbReference>
<dbReference type="PANTHER" id="PTHR43246">
    <property type="entry name" value="PEPTIDYL-PROLYL CIS-TRANS ISOMERASE CYP38, CHLOROPLASTIC"/>
    <property type="match status" value="1"/>
</dbReference>
<dbReference type="EMBL" id="PNBX01000039">
    <property type="protein sequence ID" value="TMO68353.1"/>
    <property type="molecule type" value="Genomic_DNA"/>
</dbReference>
<dbReference type="Gene3D" id="2.40.100.10">
    <property type="entry name" value="Cyclophilin-like"/>
    <property type="match status" value="1"/>
</dbReference>
<feature type="domain" description="PPIase cyclophilin-type" evidence="6">
    <location>
        <begin position="20"/>
        <end position="180"/>
    </location>
</feature>
<comment type="function">
    <text evidence="4">PPIases accelerate the folding of proteins. It catalyzes the cis-trans isomerization of proline imidic peptide bonds in oligopeptides.</text>
</comment>
<dbReference type="AlphaFoldDB" id="A0A5S3V970"/>
<keyword evidence="2 4" id="KW-0697">Rotamase</keyword>
<dbReference type="EC" id="5.2.1.8" evidence="4"/>
<dbReference type="PROSITE" id="PS50072">
    <property type="entry name" value="CSA_PPIASE_2"/>
    <property type="match status" value="1"/>
</dbReference>
<sequence>MNKMKALCLCTLLSTSSTAFATIVEFETSQGSFQVNLFDQTTPITVNNFLRYVDQNSYQDSTVHRSVPNFVLQGGGFKYEGTIPLDRIETFSSIQNEPVLSNVRGTIAMAKLSNSANSATSQWYFNLKDNSVSLDATNGGYTVFGQVTTEQGMAVIDKIAALDRCGEVPVVNYTSSQCSDTSVDPDESNLVTVNNIVIIDADPTTAANLSPKSNTLIDNVPTPTPNPVPEPEKSSSGSLLTSLFLMVGIVGRRYRKKR</sequence>
<evidence type="ECO:0000256" key="4">
    <source>
        <dbReference type="RuleBase" id="RU363019"/>
    </source>
</evidence>
<evidence type="ECO:0000313" key="9">
    <source>
        <dbReference type="Proteomes" id="UP000307164"/>
    </source>
</evidence>
<dbReference type="GO" id="GO:0006457">
    <property type="term" value="P:protein folding"/>
    <property type="evidence" value="ECO:0007669"/>
    <property type="project" value="InterPro"/>
</dbReference>
<feature type="region of interest" description="Disordered" evidence="5">
    <location>
        <begin position="210"/>
        <end position="236"/>
    </location>
</feature>
<name>A0A5S3V970_9GAMM</name>
<organism evidence="7 10">
    <name type="scientific">Pseudoalteromonas aurantia</name>
    <dbReference type="NCBI Taxonomy" id="43654"/>
    <lineage>
        <taxon>Bacteria</taxon>
        <taxon>Pseudomonadati</taxon>
        <taxon>Pseudomonadota</taxon>
        <taxon>Gammaproteobacteria</taxon>
        <taxon>Alteromonadales</taxon>
        <taxon>Pseudoalteromonadaceae</taxon>
        <taxon>Pseudoalteromonas</taxon>
    </lineage>
</organism>
<dbReference type="OrthoDB" id="9807797at2"/>
<evidence type="ECO:0000256" key="5">
    <source>
        <dbReference type="SAM" id="MobiDB-lite"/>
    </source>
</evidence>
<dbReference type="InterPro" id="IPR002130">
    <property type="entry name" value="Cyclophilin-type_PPIase_dom"/>
</dbReference>
<feature type="chain" id="PRO_5024470653" description="Peptidyl-prolyl cis-trans isomerase" evidence="4">
    <location>
        <begin position="22"/>
        <end position="258"/>
    </location>
</feature>
<keyword evidence="9" id="KW-1185">Reference proteome</keyword>
<gene>
    <name evidence="7" type="ORF">CWC19_09800</name>
    <name evidence="8" type="ORF">CWC20_05190</name>
</gene>
<dbReference type="Proteomes" id="UP000307217">
    <property type="component" value="Unassembled WGS sequence"/>
</dbReference>
<evidence type="ECO:0000256" key="3">
    <source>
        <dbReference type="ARBA" id="ARBA00023235"/>
    </source>
</evidence>
<evidence type="ECO:0000256" key="2">
    <source>
        <dbReference type="ARBA" id="ARBA00023110"/>
    </source>
</evidence>
<feature type="signal peptide" evidence="4">
    <location>
        <begin position="1"/>
        <end position="21"/>
    </location>
</feature>
<dbReference type="EMBL" id="PNBW01000024">
    <property type="protein sequence ID" value="TMO76828.1"/>
    <property type="molecule type" value="Genomic_DNA"/>
</dbReference>
<evidence type="ECO:0000313" key="8">
    <source>
        <dbReference type="EMBL" id="TMO76828.1"/>
    </source>
</evidence>
<dbReference type="GO" id="GO:0003755">
    <property type="term" value="F:peptidyl-prolyl cis-trans isomerase activity"/>
    <property type="evidence" value="ECO:0007669"/>
    <property type="project" value="UniProtKB-UniRule"/>
</dbReference>
<evidence type="ECO:0000259" key="6">
    <source>
        <dbReference type="PROSITE" id="PS50072"/>
    </source>
</evidence>
<evidence type="ECO:0000256" key="1">
    <source>
        <dbReference type="ARBA" id="ARBA00007365"/>
    </source>
</evidence>
<comment type="caution">
    <text evidence="7">The sequence shown here is derived from an EMBL/GenBank/DDBJ whole genome shotgun (WGS) entry which is preliminary data.</text>
</comment>
<protein>
    <recommendedName>
        <fullName evidence="4">Peptidyl-prolyl cis-trans isomerase</fullName>
        <shortName evidence="4">PPIase</shortName>
        <ecNumber evidence="4">5.2.1.8</ecNumber>
    </recommendedName>
</protein>
<comment type="similarity">
    <text evidence="1 4">Belongs to the cyclophilin-type PPIase family.</text>
</comment>
<dbReference type="InterPro" id="IPR020892">
    <property type="entry name" value="Cyclophilin-type_PPIase_CS"/>
</dbReference>
<reference evidence="7 10" key="1">
    <citation type="submission" date="2018-01" db="EMBL/GenBank/DDBJ databases">
        <authorList>
            <person name="Paulsen S."/>
            <person name="Gram L.K."/>
        </authorList>
    </citation>
    <scope>NUCLEOTIDE SEQUENCE [LARGE SCALE GENOMIC DNA]</scope>
    <source>
        <strain evidence="7 10">S3790</strain>
        <strain evidence="8">S3895</strain>
    </source>
</reference>
<dbReference type="SUPFAM" id="SSF50891">
    <property type="entry name" value="Cyclophilin-like"/>
    <property type="match status" value="1"/>
</dbReference>